<dbReference type="PANTHER" id="PTHR30435:SF19">
    <property type="entry name" value="FLAGELLAR BASAL-BODY ROD PROTEIN FLGG"/>
    <property type="match status" value="1"/>
</dbReference>
<dbReference type="Proteomes" id="UP000031014">
    <property type="component" value="Unassembled WGS sequence"/>
</dbReference>
<keyword evidence="6" id="KW-0282">Flagellum</keyword>
<comment type="subcellular location">
    <subcellularLocation>
        <location evidence="2">Bacterial flagellum basal body</location>
    </subcellularLocation>
</comment>
<sequence>MNRTMITATNTLSQLQKQMDMISHNLANIDTAGYKRREASFTDLLVQEYRNQPNNALEPQNRMTPFNIRQGIGARLGQVQLTLSQGSLKSTGRTLDTAFTTEGQFYRVMVQNEDGSSAMRLTRNGALYLSPLSDNETMLVNSDGHAILDENNQPITITGNVKNFNINESGLLTAEMYNGTSQEVNLGVILINKPQFLEQKGGNLLGLPDNLAELGVTEEEVMTNLAGPLRNQIAIQQGVLEQSNVDMSKEMTDLINVQRSYQFHSKSITLADQMLGLVNGIR</sequence>
<feature type="domain" description="Flagellar hook protein FlgE/F/G-like D1" evidence="5">
    <location>
        <begin position="109"/>
        <end position="174"/>
    </location>
</feature>
<dbReference type="InterPro" id="IPR053967">
    <property type="entry name" value="LlgE_F_G-like_D1"/>
</dbReference>
<dbReference type="EMBL" id="BASE01000017">
    <property type="protein sequence ID" value="GAM12631.1"/>
    <property type="molecule type" value="Genomic_DNA"/>
</dbReference>
<evidence type="ECO:0000313" key="6">
    <source>
        <dbReference type="EMBL" id="GAM12631.1"/>
    </source>
</evidence>
<dbReference type="GO" id="GO:0009425">
    <property type="term" value="C:bacterial-type flagellum basal body"/>
    <property type="evidence" value="ECO:0007669"/>
    <property type="project" value="UniProtKB-SubCell"/>
</dbReference>
<keyword evidence="6" id="KW-0969">Cilium</keyword>
<dbReference type="GO" id="GO:0071978">
    <property type="term" value="P:bacterial-type flagellum-dependent swarming motility"/>
    <property type="evidence" value="ECO:0007669"/>
    <property type="project" value="TreeGrafter"/>
</dbReference>
<keyword evidence="6" id="KW-0966">Cell projection</keyword>
<dbReference type="RefSeq" id="WP_041964564.1">
    <property type="nucleotide sequence ID" value="NZ_BASE01000017.1"/>
</dbReference>
<keyword evidence="7" id="KW-1185">Reference proteome</keyword>
<comment type="similarity">
    <text evidence="1 2">Belongs to the flagella basal body rod proteins family.</text>
</comment>
<evidence type="ECO:0000259" key="4">
    <source>
        <dbReference type="Pfam" id="PF06429"/>
    </source>
</evidence>
<dbReference type="Pfam" id="PF22692">
    <property type="entry name" value="LlgE_F_G_D1"/>
    <property type="match status" value="1"/>
</dbReference>
<dbReference type="AlphaFoldDB" id="A0A0A8X398"/>
<evidence type="ECO:0000313" key="7">
    <source>
        <dbReference type="Proteomes" id="UP000031014"/>
    </source>
</evidence>
<dbReference type="InterPro" id="IPR010930">
    <property type="entry name" value="Flg_bb/hook_C_dom"/>
</dbReference>
<reference evidence="6 7" key="1">
    <citation type="submission" date="2013-06" db="EMBL/GenBank/DDBJ databases">
        <title>Whole genome shotgun sequence of Bacillus selenatarsenatis SF-1.</title>
        <authorList>
            <person name="Kuroda M."/>
            <person name="Sei K."/>
            <person name="Yamashita M."/>
            <person name="Ike M."/>
        </authorList>
    </citation>
    <scope>NUCLEOTIDE SEQUENCE [LARGE SCALE GENOMIC DNA]</scope>
    <source>
        <strain evidence="6 7">SF-1</strain>
    </source>
</reference>
<comment type="caution">
    <text evidence="6">The sequence shown here is derived from an EMBL/GenBank/DDBJ whole genome shotgun (WGS) entry which is preliminary data.</text>
</comment>
<dbReference type="InterPro" id="IPR020013">
    <property type="entry name" value="Flagellar_FlgE/F/G"/>
</dbReference>
<dbReference type="InterPro" id="IPR037925">
    <property type="entry name" value="FlgE/F/G-like"/>
</dbReference>
<dbReference type="InterPro" id="IPR001444">
    <property type="entry name" value="Flag_bb_rod_N"/>
</dbReference>
<organism evidence="6 7">
    <name type="scientific">Mesobacillus selenatarsenatis (strain DSM 18680 / JCM 14380 / FERM P-15431 / SF-1)</name>
    <dbReference type="NCBI Taxonomy" id="1321606"/>
    <lineage>
        <taxon>Bacteria</taxon>
        <taxon>Bacillati</taxon>
        <taxon>Bacillota</taxon>
        <taxon>Bacilli</taxon>
        <taxon>Bacillales</taxon>
        <taxon>Bacillaceae</taxon>
        <taxon>Mesobacillus</taxon>
    </lineage>
</organism>
<feature type="domain" description="Flagellar basal body rod protein N-terminal" evidence="3">
    <location>
        <begin position="7"/>
        <end position="35"/>
    </location>
</feature>
<proteinExistence type="inferred from homology"/>
<dbReference type="SUPFAM" id="SSF117143">
    <property type="entry name" value="Flagellar hook protein flgE"/>
    <property type="match status" value="1"/>
</dbReference>
<feature type="domain" description="Flagellar basal-body/hook protein C-terminal" evidence="4">
    <location>
        <begin position="236"/>
        <end position="279"/>
    </location>
</feature>
<accession>A0A0A8X398</accession>
<dbReference type="Pfam" id="PF00460">
    <property type="entry name" value="Flg_bb_rod"/>
    <property type="match status" value="1"/>
</dbReference>
<evidence type="ECO:0000256" key="2">
    <source>
        <dbReference type="RuleBase" id="RU362116"/>
    </source>
</evidence>
<dbReference type="Pfam" id="PF06429">
    <property type="entry name" value="Flg_bbr_C"/>
    <property type="match status" value="1"/>
</dbReference>
<evidence type="ECO:0000259" key="5">
    <source>
        <dbReference type="Pfam" id="PF22692"/>
    </source>
</evidence>
<keyword evidence="2" id="KW-0975">Bacterial flagellum</keyword>
<protein>
    <submittedName>
        <fullName evidence="6">Flagellar basal-body rod protein FlgG</fullName>
    </submittedName>
</protein>
<name>A0A0A8X398_MESS1</name>
<gene>
    <name evidence="6" type="ORF">SAMD00020551_0766</name>
</gene>
<evidence type="ECO:0000259" key="3">
    <source>
        <dbReference type="Pfam" id="PF00460"/>
    </source>
</evidence>
<dbReference type="NCBIfam" id="TIGR03506">
    <property type="entry name" value="FlgEFG_subfam"/>
    <property type="match status" value="1"/>
</dbReference>
<dbReference type="PANTHER" id="PTHR30435">
    <property type="entry name" value="FLAGELLAR PROTEIN"/>
    <property type="match status" value="1"/>
</dbReference>
<dbReference type="STRING" id="1321606.SAMD00020551_0766"/>
<dbReference type="OrthoDB" id="9804559at2"/>
<evidence type="ECO:0000256" key="1">
    <source>
        <dbReference type="ARBA" id="ARBA00009677"/>
    </source>
</evidence>